<protein>
    <submittedName>
        <fullName evidence="2">XRE family transcriptional regulator</fullName>
    </submittedName>
</protein>
<dbReference type="EMBL" id="QXED01000001">
    <property type="protein sequence ID" value="RIV27839.1"/>
    <property type="molecule type" value="Genomic_DNA"/>
</dbReference>
<evidence type="ECO:0000313" key="2">
    <source>
        <dbReference type="EMBL" id="RIV27839.1"/>
    </source>
</evidence>
<keyword evidence="3" id="KW-1185">Reference proteome</keyword>
<dbReference type="CDD" id="cd00093">
    <property type="entry name" value="HTH_XRE"/>
    <property type="match status" value="1"/>
</dbReference>
<accession>A0A418MKB2</accession>
<dbReference type="RefSeq" id="WP_119666680.1">
    <property type="nucleotide sequence ID" value="NZ_QXED01000001.1"/>
</dbReference>
<organism evidence="2 3">
    <name type="scientific">Fibrisoma montanum</name>
    <dbReference type="NCBI Taxonomy" id="2305895"/>
    <lineage>
        <taxon>Bacteria</taxon>
        <taxon>Pseudomonadati</taxon>
        <taxon>Bacteroidota</taxon>
        <taxon>Cytophagia</taxon>
        <taxon>Cytophagales</taxon>
        <taxon>Spirosomataceae</taxon>
        <taxon>Fibrisoma</taxon>
    </lineage>
</organism>
<dbReference type="GO" id="GO:0003677">
    <property type="term" value="F:DNA binding"/>
    <property type="evidence" value="ECO:0007669"/>
    <property type="project" value="InterPro"/>
</dbReference>
<dbReference type="OrthoDB" id="959032at2"/>
<gene>
    <name evidence="2" type="ORF">DYU11_02210</name>
</gene>
<dbReference type="Pfam" id="PF01381">
    <property type="entry name" value="HTH_3"/>
    <property type="match status" value="1"/>
</dbReference>
<evidence type="ECO:0000259" key="1">
    <source>
        <dbReference type="PROSITE" id="PS50943"/>
    </source>
</evidence>
<name>A0A418MKB2_9BACT</name>
<proteinExistence type="predicted"/>
<dbReference type="Proteomes" id="UP000283523">
    <property type="component" value="Unassembled WGS sequence"/>
</dbReference>
<dbReference type="InterPro" id="IPR001387">
    <property type="entry name" value="Cro/C1-type_HTH"/>
</dbReference>
<dbReference type="SUPFAM" id="SSF47413">
    <property type="entry name" value="lambda repressor-like DNA-binding domains"/>
    <property type="match status" value="1"/>
</dbReference>
<feature type="domain" description="HTH cro/C1-type" evidence="1">
    <location>
        <begin position="1"/>
        <end position="43"/>
    </location>
</feature>
<dbReference type="Gene3D" id="1.10.260.40">
    <property type="entry name" value="lambda repressor-like DNA-binding domains"/>
    <property type="match status" value="1"/>
</dbReference>
<sequence length="43" mass="4732">MSQSEVAEQVGVCQSTYFAWKNGRSSPNAKYYVKLATAFGVDL</sequence>
<dbReference type="AlphaFoldDB" id="A0A418MKB2"/>
<dbReference type="InterPro" id="IPR010982">
    <property type="entry name" value="Lambda_DNA-bd_dom_sf"/>
</dbReference>
<comment type="caution">
    <text evidence="2">The sequence shown here is derived from an EMBL/GenBank/DDBJ whole genome shotgun (WGS) entry which is preliminary data.</text>
</comment>
<reference evidence="2 3" key="1">
    <citation type="submission" date="2018-08" db="EMBL/GenBank/DDBJ databases">
        <title>Fibrisoma montanum sp. nov., isolated from Danxia mountain soil.</title>
        <authorList>
            <person name="Huang Y."/>
        </authorList>
    </citation>
    <scope>NUCLEOTIDE SEQUENCE [LARGE SCALE GENOMIC DNA]</scope>
    <source>
        <strain evidence="2 3">HYT19</strain>
    </source>
</reference>
<dbReference type="PROSITE" id="PS50943">
    <property type="entry name" value="HTH_CROC1"/>
    <property type="match status" value="1"/>
</dbReference>
<evidence type="ECO:0000313" key="3">
    <source>
        <dbReference type="Proteomes" id="UP000283523"/>
    </source>
</evidence>